<protein>
    <recommendedName>
        <fullName evidence="2">site-specific DNA-methyltransferase (adenine-specific)</fullName>
        <ecNumber evidence="2">2.1.1.72</ecNumber>
    </recommendedName>
</protein>
<dbReference type="GO" id="GO:0032259">
    <property type="term" value="P:methylation"/>
    <property type="evidence" value="ECO:0007669"/>
    <property type="project" value="UniProtKB-KW"/>
</dbReference>
<dbReference type="GO" id="GO:0043565">
    <property type="term" value="F:sequence-specific DNA binding"/>
    <property type="evidence" value="ECO:0007669"/>
    <property type="project" value="TreeGrafter"/>
</dbReference>
<keyword evidence="3 7" id="KW-0489">Methyltransferase</keyword>
<organism evidence="7 8">
    <name type="scientific">Hufsiella arboris</name>
    <dbReference type="NCBI Taxonomy" id="2695275"/>
    <lineage>
        <taxon>Bacteria</taxon>
        <taxon>Pseudomonadati</taxon>
        <taxon>Bacteroidota</taxon>
        <taxon>Sphingobacteriia</taxon>
        <taxon>Sphingobacteriales</taxon>
        <taxon>Sphingobacteriaceae</taxon>
        <taxon>Hufsiella</taxon>
    </lineage>
</organism>
<dbReference type="InterPro" id="IPR029063">
    <property type="entry name" value="SAM-dependent_MTases_sf"/>
</dbReference>
<name>A0A7K1YD66_9SPHI</name>
<dbReference type="PANTHER" id="PTHR30481">
    <property type="entry name" value="DNA ADENINE METHYLASE"/>
    <property type="match status" value="1"/>
</dbReference>
<accession>A0A7K1YD66</accession>
<evidence type="ECO:0000256" key="3">
    <source>
        <dbReference type="ARBA" id="ARBA00022603"/>
    </source>
</evidence>
<dbReference type="InterPro" id="IPR012327">
    <property type="entry name" value="MeTrfase_D12"/>
</dbReference>
<keyword evidence="4" id="KW-0808">Transferase</keyword>
<dbReference type="GO" id="GO:0009007">
    <property type="term" value="F:site-specific DNA-methyltransferase (adenine-specific) activity"/>
    <property type="evidence" value="ECO:0007669"/>
    <property type="project" value="UniProtKB-EC"/>
</dbReference>
<evidence type="ECO:0000256" key="6">
    <source>
        <dbReference type="ARBA" id="ARBA00047942"/>
    </source>
</evidence>
<dbReference type="EMBL" id="WVHT01000006">
    <property type="protein sequence ID" value="MXV51988.1"/>
    <property type="molecule type" value="Genomic_DNA"/>
</dbReference>
<comment type="similarity">
    <text evidence="1">Belongs to the N(4)/N(6)-methyltransferase family.</text>
</comment>
<reference evidence="7 8" key="1">
    <citation type="submission" date="2019-11" db="EMBL/GenBank/DDBJ databases">
        <title>Pedobacter sp. HMF7647 Genome sequencing and assembly.</title>
        <authorList>
            <person name="Kang H."/>
            <person name="Kim H."/>
            <person name="Joh K."/>
        </authorList>
    </citation>
    <scope>NUCLEOTIDE SEQUENCE [LARGE SCALE GENOMIC DNA]</scope>
    <source>
        <strain evidence="7 8">HMF7647</strain>
    </source>
</reference>
<proteinExistence type="inferred from homology"/>
<dbReference type="SUPFAM" id="SSF53335">
    <property type="entry name" value="S-adenosyl-L-methionine-dependent methyltransferases"/>
    <property type="match status" value="1"/>
</dbReference>
<dbReference type="EC" id="2.1.1.72" evidence="2"/>
<dbReference type="GO" id="GO:0009307">
    <property type="term" value="P:DNA restriction-modification system"/>
    <property type="evidence" value="ECO:0007669"/>
    <property type="project" value="InterPro"/>
</dbReference>
<dbReference type="Gene3D" id="3.40.50.150">
    <property type="entry name" value="Vaccinia Virus protein VP39"/>
    <property type="match status" value="1"/>
</dbReference>
<keyword evidence="5" id="KW-0949">S-adenosyl-L-methionine</keyword>
<dbReference type="Proteomes" id="UP000466586">
    <property type="component" value="Unassembled WGS sequence"/>
</dbReference>
<keyword evidence="8" id="KW-1185">Reference proteome</keyword>
<dbReference type="PIRSF" id="PIRSF000398">
    <property type="entry name" value="M_m6A_EcoRV"/>
    <property type="match status" value="1"/>
</dbReference>
<dbReference type="GO" id="GO:1904047">
    <property type="term" value="F:S-adenosyl-L-methionine binding"/>
    <property type="evidence" value="ECO:0007669"/>
    <property type="project" value="TreeGrafter"/>
</dbReference>
<comment type="caution">
    <text evidence="7">The sequence shown here is derived from an EMBL/GenBank/DDBJ whole genome shotgun (WGS) entry which is preliminary data.</text>
</comment>
<sequence>MKTPVTYYGGKQNLAEKIVAMIPRHLLYAEPFTGGAAIFFAKHPSEVEVLNDTNGELINLYRVIQQSYDALYEEIKSTLHSREMHRHAWVIYNNTDMFSEVKRAWATWVLCCQSFASMIDGGWGYDITGNTMNGKIQTKIDNFTKRLVKRLKNCQLECTDALKIIKSRDHENSFFYCDPPYFNSDMGHYDGYSEQDFENLLSLLAKIKGKFLLSAYPSSILAKYVKQYGWVELAIIQPIAVNSKNRKQKLKTEMLVANYPFHLAQNYGQLLF</sequence>
<gene>
    <name evidence="7" type="ORF">GS399_13485</name>
</gene>
<evidence type="ECO:0000256" key="2">
    <source>
        <dbReference type="ARBA" id="ARBA00011900"/>
    </source>
</evidence>
<evidence type="ECO:0000313" key="7">
    <source>
        <dbReference type="EMBL" id="MXV51988.1"/>
    </source>
</evidence>
<dbReference type="PRINTS" id="PR00505">
    <property type="entry name" value="D12N6MTFRASE"/>
</dbReference>
<comment type="catalytic activity">
    <reaction evidence="6">
        <text>a 2'-deoxyadenosine in DNA + S-adenosyl-L-methionine = an N(6)-methyl-2'-deoxyadenosine in DNA + S-adenosyl-L-homocysteine + H(+)</text>
        <dbReference type="Rhea" id="RHEA:15197"/>
        <dbReference type="Rhea" id="RHEA-COMP:12418"/>
        <dbReference type="Rhea" id="RHEA-COMP:12419"/>
        <dbReference type="ChEBI" id="CHEBI:15378"/>
        <dbReference type="ChEBI" id="CHEBI:57856"/>
        <dbReference type="ChEBI" id="CHEBI:59789"/>
        <dbReference type="ChEBI" id="CHEBI:90615"/>
        <dbReference type="ChEBI" id="CHEBI:90616"/>
        <dbReference type="EC" id="2.1.1.72"/>
    </reaction>
</comment>
<evidence type="ECO:0000256" key="5">
    <source>
        <dbReference type="ARBA" id="ARBA00022691"/>
    </source>
</evidence>
<dbReference type="GO" id="GO:0006298">
    <property type="term" value="P:mismatch repair"/>
    <property type="evidence" value="ECO:0007669"/>
    <property type="project" value="TreeGrafter"/>
</dbReference>
<dbReference type="InterPro" id="IPR012263">
    <property type="entry name" value="M_m6A_EcoRV"/>
</dbReference>
<evidence type="ECO:0000256" key="4">
    <source>
        <dbReference type="ARBA" id="ARBA00022679"/>
    </source>
</evidence>
<dbReference type="Pfam" id="PF02086">
    <property type="entry name" value="MethyltransfD12"/>
    <property type="match status" value="1"/>
</dbReference>
<dbReference type="AlphaFoldDB" id="A0A7K1YD66"/>
<evidence type="ECO:0000256" key="1">
    <source>
        <dbReference type="ARBA" id="ARBA00006594"/>
    </source>
</evidence>
<dbReference type="InterPro" id="IPR023095">
    <property type="entry name" value="Ade_MeTrfase_dom_2"/>
</dbReference>
<evidence type="ECO:0000313" key="8">
    <source>
        <dbReference type="Proteomes" id="UP000466586"/>
    </source>
</evidence>
<dbReference type="Gene3D" id="1.10.1020.10">
    <property type="entry name" value="Adenine-specific Methyltransferase, Domain 2"/>
    <property type="match status" value="1"/>
</dbReference>